<dbReference type="AlphaFoldDB" id="A0A6B8RUX1"/>
<evidence type="ECO:0000313" key="3">
    <source>
        <dbReference type="Proteomes" id="UP000426246"/>
    </source>
</evidence>
<organism evidence="2 3">
    <name type="scientific">Paenibacillus psychroresistens</name>
    <dbReference type="NCBI Taxonomy" id="1778678"/>
    <lineage>
        <taxon>Bacteria</taxon>
        <taxon>Bacillati</taxon>
        <taxon>Bacillota</taxon>
        <taxon>Bacilli</taxon>
        <taxon>Bacillales</taxon>
        <taxon>Paenibacillaceae</taxon>
        <taxon>Paenibacillus</taxon>
    </lineage>
</organism>
<feature type="signal peptide" evidence="1">
    <location>
        <begin position="1"/>
        <end position="19"/>
    </location>
</feature>
<keyword evidence="1" id="KW-0732">Signal</keyword>
<dbReference type="OrthoDB" id="2652891at2"/>
<proteinExistence type="predicted"/>
<protein>
    <recommendedName>
        <fullName evidence="4">Copper amine oxidase-like N-terminal domain-containing protein</fullName>
    </recommendedName>
</protein>
<dbReference type="EMBL" id="CP034235">
    <property type="protein sequence ID" value="QGQ99642.1"/>
    <property type="molecule type" value="Genomic_DNA"/>
</dbReference>
<name>A0A6B8RUX1_9BACL</name>
<evidence type="ECO:0008006" key="4">
    <source>
        <dbReference type="Google" id="ProtNLM"/>
    </source>
</evidence>
<dbReference type="KEGG" id="ppsc:EHS13_34655"/>
<sequence length="167" mass="19081">MIKRIMILSIILLMLPVQQALGEAKTIQAYLFPVKLSVAGKEVTIPAEYTVLNYNNHIYLPIRYVAETMQFLISYIPEYNTLSMDHDRVIGPSATFDQAKLVAFEAYHVKQVTEVGIRILTKEELSHRPDDPKDETPVYFIVDTVDQNDAVLRIYVSSNKASHHFII</sequence>
<evidence type="ECO:0000313" key="2">
    <source>
        <dbReference type="EMBL" id="QGQ99642.1"/>
    </source>
</evidence>
<feature type="chain" id="PRO_5039465732" description="Copper amine oxidase-like N-terminal domain-containing protein" evidence="1">
    <location>
        <begin position="20"/>
        <end position="167"/>
    </location>
</feature>
<gene>
    <name evidence="2" type="ORF">EHS13_34655</name>
</gene>
<dbReference type="RefSeq" id="WP_155704807.1">
    <property type="nucleotide sequence ID" value="NZ_CP034235.1"/>
</dbReference>
<evidence type="ECO:0000256" key="1">
    <source>
        <dbReference type="SAM" id="SignalP"/>
    </source>
</evidence>
<dbReference type="Proteomes" id="UP000426246">
    <property type="component" value="Chromosome"/>
</dbReference>
<keyword evidence="3" id="KW-1185">Reference proteome</keyword>
<reference evidence="3" key="1">
    <citation type="submission" date="2018-11" db="EMBL/GenBank/DDBJ databases">
        <title>Complete genome sequence of Paenibacillus sp. ML311-T8.</title>
        <authorList>
            <person name="Nam Y.-D."/>
            <person name="Kang J."/>
            <person name="Chung W.-H."/>
            <person name="Park Y.S."/>
        </authorList>
    </citation>
    <scope>NUCLEOTIDE SEQUENCE [LARGE SCALE GENOMIC DNA]</scope>
    <source>
        <strain evidence="3">ML311-T8</strain>
    </source>
</reference>
<accession>A0A6B8RUX1</accession>